<keyword evidence="6" id="KW-0539">Nucleus</keyword>
<feature type="region of interest" description="Disordered" evidence="7">
    <location>
        <begin position="195"/>
        <end position="246"/>
    </location>
</feature>
<comment type="subunit">
    <text evidence="2">Homodimer.</text>
</comment>
<evidence type="ECO:0000256" key="6">
    <source>
        <dbReference type="ARBA" id="ARBA00023242"/>
    </source>
</evidence>
<accession>A0A0U4K4W4</accession>
<keyword evidence="3" id="KW-0805">Transcription regulation</keyword>
<sequence length="352" mass="38400">MNMADELFQTGIFDGMTWWNTNPTKNFFSGGGLSSPYCSTAAGGDGLGMAWSTLSKSNSVSLFDDPSMVDSSNTLQAMGFDDVSWNHQPIINGDYVNTMIQAEEWSSSPPAAMNSTGNSSGTDGSTLSCDALAVVNSFPVDPSSLFTNTILNQEHEILPPCDWTHNVNDQVLGSSFDNHHQQQQQIINHIRATLLGGSPAPSLPPSPKPQTRKTTNAKANKREEGSDSEPSIKRQRIETPSPLPTFKVRKEKLGDRITALQQLVSPFGKTDTASVLHEAIEYIKFLHDQVNGLSTPYTKNGAPIQHHHQHKQAKGEATNQDLRSRGLCLVPISSTFPVAHETPADFWTPTLR</sequence>
<dbReference type="FunFam" id="4.10.280.10:FF:000032">
    <property type="entry name" value="Transcription factor bHLH123 family"/>
    <property type="match status" value="1"/>
</dbReference>
<evidence type="ECO:0000313" key="9">
    <source>
        <dbReference type="EMBL" id="ALY11153.1"/>
    </source>
</evidence>
<keyword evidence="4" id="KW-0238">DNA-binding</keyword>
<dbReference type="Gene3D" id="4.10.280.10">
    <property type="entry name" value="Helix-loop-helix DNA-binding domain"/>
    <property type="match status" value="1"/>
</dbReference>
<comment type="subcellular location">
    <subcellularLocation>
        <location evidence="1">Nucleus</location>
    </subcellularLocation>
</comment>
<organism evidence="9">
    <name type="scientific">Fagopyrum tataricum</name>
    <name type="common">Tartarian buckwheat</name>
    <name type="synonym">Polygonum tataricum</name>
    <dbReference type="NCBI Taxonomy" id="62330"/>
    <lineage>
        <taxon>Eukaryota</taxon>
        <taxon>Viridiplantae</taxon>
        <taxon>Streptophyta</taxon>
        <taxon>Embryophyta</taxon>
        <taxon>Tracheophyta</taxon>
        <taxon>Spermatophyta</taxon>
        <taxon>Magnoliopsida</taxon>
        <taxon>eudicotyledons</taxon>
        <taxon>Gunneridae</taxon>
        <taxon>Pentapetalae</taxon>
        <taxon>Caryophyllales</taxon>
        <taxon>Polygonaceae</taxon>
        <taxon>Polygonoideae</taxon>
        <taxon>Fagopyreae</taxon>
        <taxon>Fagopyrum</taxon>
    </lineage>
</organism>
<dbReference type="GO" id="GO:0005634">
    <property type="term" value="C:nucleus"/>
    <property type="evidence" value="ECO:0007669"/>
    <property type="project" value="UniProtKB-SubCell"/>
</dbReference>
<feature type="domain" description="BHLH" evidence="8">
    <location>
        <begin position="237"/>
        <end position="286"/>
    </location>
</feature>
<protein>
    <submittedName>
        <fullName evidence="9">BHLH4</fullName>
    </submittedName>
</protein>
<dbReference type="GO" id="GO:0046983">
    <property type="term" value="F:protein dimerization activity"/>
    <property type="evidence" value="ECO:0007669"/>
    <property type="project" value="InterPro"/>
</dbReference>
<evidence type="ECO:0000256" key="3">
    <source>
        <dbReference type="ARBA" id="ARBA00023015"/>
    </source>
</evidence>
<dbReference type="SUPFAM" id="SSF47459">
    <property type="entry name" value="HLH, helix-loop-helix DNA-binding domain"/>
    <property type="match status" value="1"/>
</dbReference>
<evidence type="ECO:0000256" key="1">
    <source>
        <dbReference type="ARBA" id="ARBA00004123"/>
    </source>
</evidence>
<keyword evidence="5" id="KW-0804">Transcription</keyword>
<dbReference type="GO" id="GO:0000978">
    <property type="term" value="F:RNA polymerase II cis-regulatory region sequence-specific DNA binding"/>
    <property type="evidence" value="ECO:0007669"/>
    <property type="project" value="TreeGrafter"/>
</dbReference>
<dbReference type="InterPro" id="IPR045843">
    <property type="entry name" value="IND-like"/>
</dbReference>
<evidence type="ECO:0000256" key="7">
    <source>
        <dbReference type="SAM" id="MobiDB-lite"/>
    </source>
</evidence>
<dbReference type="EMBL" id="KT359569">
    <property type="protein sequence ID" value="ALY11153.1"/>
    <property type="molecule type" value="mRNA"/>
</dbReference>
<evidence type="ECO:0000256" key="4">
    <source>
        <dbReference type="ARBA" id="ARBA00023125"/>
    </source>
</evidence>
<dbReference type="GO" id="GO:0000981">
    <property type="term" value="F:DNA-binding transcription factor activity, RNA polymerase II-specific"/>
    <property type="evidence" value="ECO:0007669"/>
    <property type="project" value="TreeGrafter"/>
</dbReference>
<proteinExistence type="evidence at transcript level"/>
<evidence type="ECO:0000256" key="5">
    <source>
        <dbReference type="ARBA" id="ARBA00023163"/>
    </source>
</evidence>
<reference evidence="9" key="1">
    <citation type="submission" date="2015-08" db="EMBL/GenBank/DDBJ databases">
        <authorList>
            <person name="Babu N.S."/>
            <person name="Beckwith C.J."/>
            <person name="Beseler K.G."/>
            <person name="Brison A."/>
            <person name="Carone J.V."/>
            <person name="Caskin T.P."/>
            <person name="Diamond M."/>
            <person name="Durham M.E."/>
            <person name="Foxe J.M."/>
            <person name="Go M."/>
            <person name="Henderson B.A."/>
            <person name="Jones I.B."/>
            <person name="McGettigan J.A."/>
            <person name="Micheletti S.J."/>
            <person name="Nasrallah M.E."/>
            <person name="Ortiz D."/>
            <person name="Piller C.R."/>
            <person name="Privatt S.R."/>
            <person name="Schneider S.L."/>
            <person name="Sharp S."/>
            <person name="Smith T.C."/>
            <person name="Stanton J.D."/>
            <person name="Ullery H.E."/>
            <person name="Wilson R.J."/>
            <person name="Serrano M.G."/>
            <person name="Buck G."/>
            <person name="Lee V."/>
            <person name="Wang Y."/>
            <person name="Carvalho R."/>
            <person name="Voegtly L."/>
            <person name="Shi R."/>
            <person name="Duckworth R."/>
            <person name="Johnson A."/>
            <person name="Loviza R."/>
            <person name="Walstead R."/>
            <person name="Shah Z."/>
            <person name="Kiflezghi M."/>
            <person name="Wade K."/>
            <person name="Ball S.L."/>
            <person name="Bradley K.W."/>
            <person name="Asai D.J."/>
            <person name="Bowman C.A."/>
            <person name="Russell D.A."/>
            <person name="Pope W.H."/>
            <person name="Jacobs-Sera D."/>
            <person name="Hendrix R.W."/>
            <person name="Hatfull G.F."/>
        </authorList>
    </citation>
    <scope>NUCLEOTIDE SEQUENCE</scope>
</reference>
<dbReference type="CDD" id="cd11393">
    <property type="entry name" value="bHLH_AtbHLH_like"/>
    <property type="match status" value="1"/>
</dbReference>
<dbReference type="InterPro" id="IPR045239">
    <property type="entry name" value="bHLH95_bHLH"/>
</dbReference>
<evidence type="ECO:0000256" key="2">
    <source>
        <dbReference type="ARBA" id="ARBA00011738"/>
    </source>
</evidence>
<dbReference type="AlphaFoldDB" id="A0A0U4K4W4"/>
<feature type="compositionally biased region" description="Basic and acidic residues" evidence="7">
    <location>
        <begin position="220"/>
        <end position="237"/>
    </location>
</feature>
<dbReference type="PANTHER" id="PTHR16223:SF238">
    <property type="entry name" value="TRANSCRIPTION FACTOR BHLH114"/>
    <property type="match status" value="1"/>
</dbReference>
<dbReference type="InterPro" id="IPR036638">
    <property type="entry name" value="HLH_DNA-bd_sf"/>
</dbReference>
<name>A0A0U4K4W4_FAGTA</name>
<evidence type="ECO:0000259" key="8">
    <source>
        <dbReference type="PROSITE" id="PS50888"/>
    </source>
</evidence>
<dbReference type="InterPro" id="IPR011598">
    <property type="entry name" value="bHLH_dom"/>
</dbReference>
<dbReference type="PANTHER" id="PTHR16223">
    <property type="entry name" value="TRANSCRIPTION FACTOR BHLH83-RELATED"/>
    <property type="match status" value="1"/>
</dbReference>
<dbReference type="PROSITE" id="PS50888">
    <property type="entry name" value="BHLH"/>
    <property type="match status" value="1"/>
</dbReference>